<dbReference type="SUPFAM" id="SSF52540">
    <property type="entry name" value="P-loop containing nucleoside triphosphate hydrolases"/>
    <property type="match status" value="1"/>
</dbReference>
<dbReference type="SMART" id="SM00847">
    <property type="entry name" value="HA2"/>
    <property type="match status" value="1"/>
</dbReference>
<proteinExistence type="predicted"/>
<evidence type="ECO:0000259" key="5">
    <source>
        <dbReference type="PROSITE" id="PS51194"/>
    </source>
</evidence>
<dbReference type="InParanoid" id="W3WQY4"/>
<dbReference type="GeneID" id="19276648"/>
<reference evidence="7" key="1">
    <citation type="journal article" date="2015" name="BMC Genomics">
        <title>Genomic and transcriptomic analysis of the endophytic fungus Pestalotiopsis fici reveals its lifestyle and high potential for synthesis of natural products.</title>
        <authorList>
            <person name="Wang X."/>
            <person name="Zhang X."/>
            <person name="Liu L."/>
            <person name="Xiang M."/>
            <person name="Wang W."/>
            <person name="Sun X."/>
            <person name="Che Y."/>
            <person name="Guo L."/>
            <person name="Liu G."/>
            <person name="Guo L."/>
            <person name="Wang C."/>
            <person name="Yin W.B."/>
            <person name="Stadler M."/>
            <person name="Zhang X."/>
            <person name="Liu X."/>
        </authorList>
    </citation>
    <scope>NUCLEOTIDE SEQUENCE [LARGE SCALE GENOMIC DNA]</scope>
    <source>
        <strain evidence="7">W106-1 / CGMCC3.15140</strain>
    </source>
</reference>
<dbReference type="InterPro" id="IPR001650">
    <property type="entry name" value="Helicase_C-like"/>
</dbReference>
<dbReference type="PANTHER" id="PTHR18934:SF99">
    <property type="entry name" value="ATP-DEPENDENT RNA HELICASE DHX37-RELATED"/>
    <property type="match status" value="1"/>
</dbReference>
<dbReference type="HOGENOM" id="CLU_567535_0_0_1"/>
<dbReference type="Gene3D" id="3.40.50.300">
    <property type="entry name" value="P-loop containing nucleotide triphosphate hydrolases"/>
    <property type="match status" value="1"/>
</dbReference>
<dbReference type="Pfam" id="PF00271">
    <property type="entry name" value="Helicase_C"/>
    <property type="match status" value="1"/>
</dbReference>
<name>W3WQY4_PESFW</name>
<dbReference type="CDD" id="cd18791">
    <property type="entry name" value="SF2_C_RHA"/>
    <property type="match status" value="1"/>
</dbReference>
<dbReference type="STRING" id="1229662.W3WQY4"/>
<evidence type="ECO:0000256" key="4">
    <source>
        <dbReference type="ARBA" id="ARBA00022840"/>
    </source>
</evidence>
<accession>W3WQY4</accession>
<dbReference type="InterPro" id="IPR007502">
    <property type="entry name" value="Helicase-assoc_dom"/>
</dbReference>
<dbReference type="eggNOG" id="KOG0925">
    <property type="taxonomic scope" value="Eukaryota"/>
</dbReference>
<dbReference type="GO" id="GO:0004386">
    <property type="term" value="F:helicase activity"/>
    <property type="evidence" value="ECO:0007669"/>
    <property type="project" value="UniProtKB-KW"/>
</dbReference>
<dbReference type="GO" id="GO:0003723">
    <property type="term" value="F:RNA binding"/>
    <property type="evidence" value="ECO:0007669"/>
    <property type="project" value="TreeGrafter"/>
</dbReference>
<organism evidence="6 7">
    <name type="scientific">Pestalotiopsis fici (strain W106-1 / CGMCC3.15140)</name>
    <dbReference type="NCBI Taxonomy" id="1229662"/>
    <lineage>
        <taxon>Eukaryota</taxon>
        <taxon>Fungi</taxon>
        <taxon>Dikarya</taxon>
        <taxon>Ascomycota</taxon>
        <taxon>Pezizomycotina</taxon>
        <taxon>Sordariomycetes</taxon>
        <taxon>Xylariomycetidae</taxon>
        <taxon>Amphisphaeriales</taxon>
        <taxon>Sporocadaceae</taxon>
        <taxon>Pestalotiopsis</taxon>
    </lineage>
</organism>
<evidence type="ECO:0000256" key="2">
    <source>
        <dbReference type="ARBA" id="ARBA00022801"/>
    </source>
</evidence>
<sequence length="481" mass="53269">MPGEQDIIRTCGMLAAEVPSMETLPLYGSLPKQLQDRIYHKSSNGKCIVSTNIAETSLTIPNLVFVIDSGLAKEMLWNPRVRMNQLLRVPISRFSADQRKGRAGRISDGVCIRLYTQSAFQTEFRQSTMPAIRSSRMESEVLALLCAGHRNLLGLDFLDSPDPENIASAIRELLDLRLITGSDQVNETGQVMLPRLSPTVDGRLAVQFPIAPVMFRVLESAARLECLEEMCAIVAASSQQNPIWVRPTEFADAADLHGPALFAHPLSDHITSLNAVQAYAKAFMEKKVDLNEWCLENFLSRAALDSVCTLRNRLIKLAEKRWPGCIPTVADDISADEYHVRIRKALAIGLCTQSAVKKIKTDLHMTVNYNKGGIISAESSVLYHGYDLSSMPINRASNGFPAYQWIVYDEFVSVAGKPTFSNVTVIEPEWVCNEEFMSRDRATKKYNGQLKQPKIQANLAAARQSMADTAAATASMTQVTI</sequence>
<dbReference type="SMART" id="SM00490">
    <property type="entry name" value="HELICc"/>
    <property type="match status" value="1"/>
</dbReference>
<evidence type="ECO:0000256" key="1">
    <source>
        <dbReference type="ARBA" id="ARBA00022741"/>
    </source>
</evidence>
<keyword evidence="3" id="KW-0347">Helicase</keyword>
<dbReference type="RefSeq" id="XP_007838407.1">
    <property type="nucleotide sequence ID" value="XM_007840216.1"/>
</dbReference>
<dbReference type="InterPro" id="IPR027417">
    <property type="entry name" value="P-loop_NTPase"/>
</dbReference>
<keyword evidence="7" id="KW-1185">Reference proteome</keyword>
<dbReference type="PANTHER" id="PTHR18934">
    <property type="entry name" value="ATP-DEPENDENT RNA HELICASE"/>
    <property type="match status" value="1"/>
</dbReference>
<feature type="domain" description="Helicase C-terminal" evidence="5">
    <location>
        <begin position="1"/>
        <end position="153"/>
    </location>
</feature>
<keyword evidence="1" id="KW-0547">Nucleotide-binding</keyword>
<dbReference type="KEGG" id="pfy:PFICI_11635"/>
<dbReference type="PROSITE" id="PS51194">
    <property type="entry name" value="HELICASE_CTER"/>
    <property type="match status" value="1"/>
</dbReference>
<dbReference type="AlphaFoldDB" id="W3WQY4"/>
<dbReference type="GO" id="GO:0005524">
    <property type="term" value="F:ATP binding"/>
    <property type="evidence" value="ECO:0007669"/>
    <property type="project" value="UniProtKB-KW"/>
</dbReference>
<dbReference type="OrthoDB" id="4778416at2759"/>
<evidence type="ECO:0000313" key="6">
    <source>
        <dbReference type="EMBL" id="ETS76248.1"/>
    </source>
</evidence>
<evidence type="ECO:0000313" key="7">
    <source>
        <dbReference type="Proteomes" id="UP000030651"/>
    </source>
</evidence>
<dbReference type="EMBL" id="KI912117">
    <property type="protein sequence ID" value="ETS76248.1"/>
    <property type="molecule type" value="Genomic_DNA"/>
</dbReference>
<keyword evidence="4" id="KW-0067">ATP-binding</keyword>
<dbReference type="GO" id="GO:0016787">
    <property type="term" value="F:hydrolase activity"/>
    <property type="evidence" value="ECO:0007669"/>
    <property type="project" value="UniProtKB-KW"/>
</dbReference>
<dbReference type="Proteomes" id="UP000030651">
    <property type="component" value="Unassembled WGS sequence"/>
</dbReference>
<protein>
    <recommendedName>
        <fullName evidence="5">Helicase C-terminal domain-containing protein</fullName>
    </recommendedName>
</protein>
<evidence type="ECO:0000256" key="3">
    <source>
        <dbReference type="ARBA" id="ARBA00022806"/>
    </source>
</evidence>
<gene>
    <name evidence="6" type="ORF">PFICI_11635</name>
</gene>
<keyword evidence="2" id="KW-0378">Hydrolase</keyword>
<dbReference type="Gene3D" id="1.20.120.1080">
    <property type="match status" value="1"/>
</dbReference>